<evidence type="ECO:0000313" key="1">
    <source>
        <dbReference type="EMBL" id="ADN12578.1"/>
    </source>
</evidence>
<evidence type="ECO:0000313" key="2">
    <source>
        <dbReference type="Proteomes" id="UP000008206"/>
    </source>
</evidence>
<gene>
    <name evidence="1" type="ordered locus">Cyan7822_0539</name>
</gene>
<sequence>MQSHSFWGFMLLIFTASGCSSQPSTDKFVQEMKTVTSWAATSQMVGDAWLKQDVPTVYAKLTLETAQEKLQKEAETLNKVTPFQQKTRVLNQLQQLEKTVTRMAIAVNNKDNPAVSQQVQILSTHQQALHSLIKETGGQP</sequence>
<dbReference type="Proteomes" id="UP000008206">
    <property type="component" value="Chromosome"/>
</dbReference>
<keyword evidence="2" id="KW-1185">Reference proteome</keyword>
<protein>
    <submittedName>
        <fullName evidence="1">Uncharacterized protein</fullName>
    </submittedName>
</protein>
<dbReference type="STRING" id="497965.Cyan7822_0539"/>
<organism evidence="1 2">
    <name type="scientific">Gloeothece verrucosa (strain PCC 7822)</name>
    <name type="common">Cyanothece sp. (strain PCC 7822)</name>
    <dbReference type="NCBI Taxonomy" id="497965"/>
    <lineage>
        <taxon>Bacteria</taxon>
        <taxon>Bacillati</taxon>
        <taxon>Cyanobacteriota</taxon>
        <taxon>Cyanophyceae</taxon>
        <taxon>Oscillatoriophycideae</taxon>
        <taxon>Chroococcales</taxon>
        <taxon>Aphanothecaceae</taxon>
        <taxon>Gloeothece</taxon>
        <taxon>Gloeothece verrucosa</taxon>
    </lineage>
</organism>
<dbReference type="HOGENOM" id="CLU_1841567_0_0_3"/>
<proteinExistence type="predicted"/>
<dbReference type="AlphaFoldDB" id="E0U8E2"/>
<accession>E0U8E2</accession>
<dbReference type="RefSeq" id="WP_013320688.1">
    <property type="nucleotide sequence ID" value="NC_014501.1"/>
</dbReference>
<dbReference type="KEGG" id="cyj:Cyan7822_0539"/>
<dbReference type="OrthoDB" id="488606at2"/>
<dbReference type="eggNOG" id="ENOG502ZKJQ">
    <property type="taxonomic scope" value="Bacteria"/>
</dbReference>
<reference evidence="2" key="1">
    <citation type="journal article" date="2011" name="MBio">
        <title>Novel metabolic attributes of the genus Cyanothece, comprising a group of unicellular nitrogen-fixing Cyanobacteria.</title>
        <authorList>
            <person name="Bandyopadhyay A."/>
            <person name="Elvitigala T."/>
            <person name="Welsh E."/>
            <person name="Stockel J."/>
            <person name="Liberton M."/>
            <person name="Min H."/>
            <person name="Sherman L.A."/>
            <person name="Pakrasi H.B."/>
        </authorList>
    </citation>
    <scope>NUCLEOTIDE SEQUENCE [LARGE SCALE GENOMIC DNA]</scope>
    <source>
        <strain evidence="2">PCC 7822</strain>
    </source>
</reference>
<name>E0U8E2_GLOV7</name>
<dbReference type="EMBL" id="CP002198">
    <property type="protein sequence ID" value="ADN12578.1"/>
    <property type="molecule type" value="Genomic_DNA"/>
</dbReference>